<evidence type="ECO:0008006" key="3">
    <source>
        <dbReference type="Google" id="ProtNLM"/>
    </source>
</evidence>
<dbReference type="Proteomes" id="UP000299102">
    <property type="component" value="Unassembled WGS sequence"/>
</dbReference>
<protein>
    <recommendedName>
        <fullName evidence="3">Diamine acetyltransferase 2</fullName>
    </recommendedName>
</protein>
<sequence length="70" mass="7906">MFLLKVVGVALTEAVREGCSRLDFHVLEWNHARAFYERRGAVNLTATESWCYYRLRGQALTGFTGAASTH</sequence>
<evidence type="ECO:0000313" key="2">
    <source>
        <dbReference type="Proteomes" id="UP000299102"/>
    </source>
</evidence>
<dbReference type="EMBL" id="BGZK01000735">
    <property type="protein sequence ID" value="GBP58461.1"/>
    <property type="molecule type" value="Genomic_DNA"/>
</dbReference>
<comment type="caution">
    <text evidence="1">The sequence shown here is derived from an EMBL/GenBank/DDBJ whole genome shotgun (WGS) entry which is preliminary data.</text>
</comment>
<proteinExistence type="predicted"/>
<gene>
    <name evidence="1" type="ORF">EVAR_36933_1</name>
</gene>
<dbReference type="STRING" id="151549.A0A4C1X414"/>
<accession>A0A4C1X414</accession>
<name>A0A4C1X414_EUMVA</name>
<dbReference type="AlphaFoldDB" id="A0A4C1X414"/>
<dbReference type="Gene3D" id="3.40.630.30">
    <property type="match status" value="1"/>
</dbReference>
<dbReference type="SUPFAM" id="SSF55729">
    <property type="entry name" value="Acyl-CoA N-acyltransferases (Nat)"/>
    <property type="match status" value="1"/>
</dbReference>
<organism evidence="1 2">
    <name type="scientific">Eumeta variegata</name>
    <name type="common">Bagworm moth</name>
    <name type="synonym">Eumeta japonica</name>
    <dbReference type="NCBI Taxonomy" id="151549"/>
    <lineage>
        <taxon>Eukaryota</taxon>
        <taxon>Metazoa</taxon>
        <taxon>Ecdysozoa</taxon>
        <taxon>Arthropoda</taxon>
        <taxon>Hexapoda</taxon>
        <taxon>Insecta</taxon>
        <taxon>Pterygota</taxon>
        <taxon>Neoptera</taxon>
        <taxon>Endopterygota</taxon>
        <taxon>Lepidoptera</taxon>
        <taxon>Glossata</taxon>
        <taxon>Ditrysia</taxon>
        <taxon>Tineoidea</taxon>
        <taxon>Psychidae</taxon>
        <taxon>Oiketicinae</taxon>
        <taxon>Eumeta</taxon>
    </lineage>
</organism>
<keyword evidence="2" id="KW-1185">Reference proteome</keyword>
<dbReference type="InterPro" id="IPR016181">
    <property type="entry name" value="Acyl_CoA_acyltransferase"/>
</dbReference>
<dbReference type="OrthoDB" id="7305308at2759"/>
<reference evidence="1 2" key="1">
    <citation type="journal article" date="2019" name="Commun. Biol.">
        <title>The bagworm genome reveals a unique fibroin gene that provides high tensile strength.</title>
        <authorList>
            <person name="Kono N."/>
            <person name="Nakamura H."/>
            <person name="Ohtoshi R."/>
            <person name="Tomita M."/>
            <person name="Numata K."/>
            <person name="Arakawa K."/>
        </authorList>
    </citation>
    <scope>NUCLEOTIDE SEQUENCE [LARGE SCALE GENOMIC DNA]</scope>
</reference>
<evidence type="ECO:0000313" key="1">
    <source>
        <dbReference type="EMBL" id="GBP58461.1"/>
    </source>
</evidence>